<keyword evidence="5" id="KW-1185">Reference proteome</keyword>
<dbReference type="Proteomes" id="UP000440096">
    <property type="component" value="Unassembled WGS sequence"/>
</dbReference>
<dbReference type="GO" id="GO:0016712">
    <property type="term" value="F:oxidoreductase activity, acting on paired donors, with incorporation or reduction of molecular oxygen, reduced flavin or flavoprotein as one donor, and incorporation of one atom of oxygen"/>
    <property type="evidence" value="ECO:0007669"/>
    <property type="project" value="TreeGrafter"/>
</dbReference>
<dbReference type="AlphaFoldDB" id="A0A6N7ZCI9"/>
<accession>A0A6N7ZCI9</accession>
<organism evidence="4 5">
    <name type="scientific">Amycolatopsis pithecellobii</name>
    <dbReference type="NCBI Taxonomy" id="664692"/>
    <lineage>
        <taxon>Bacteria</taxon>
        <taxon>Bacillati</taxon>
        <taxon>Actinomycetota</taxon>
        <taxon>Actinomycetes</taxon>
        <taxon>Pseudonocardiales</taxon>
        <taxon>Pseudonocardiaceae</taxon>
        <taxon>Amycolatopsis</taxon>
    </lineage>
</organism>
<dbReference type="Gene3D" id="1.10.540.10">
    <property type="entry name" value="Acyl-CoA dehydrogenase/oxidase, N-terminal domain"/>
    <property type="match status" value="1"/>
</dbReference>
<sequence length="389" mass="42396">MTTARKAPVSGAELIAEARRLAPLLAEHAPEGERLRRAPDAVIRALREARIFDLMVPEVHGGLGLDADTFLEVGLALAEGDAAMAWLTFFYIEHNWMFCQFPMSFQEKLYASTSHVLAPAVVAPTGKSVEVDGGFRVSGRWQFGTGIEHADDWVILMTLVPSDSGPVQLRMCALRRDQVTVEDDWFTDGMRATGSNTIVVEDAVIPAEQAILVQPISDGTGAVHDLPLYRTPMQPLIMLAVSMPAVGQARAAVRGFAERARNRSFLGSKTKLAETPAAQMRLARAELEANQAEQLLRSMTTELMALRNNATVADRARMTAMTALAVDQSKRVLRLVHDASGASAHRTSDPLQRGIRDVQALSAHPTLSMDTRLETMGRTMFGFEPGVPV</sequence>
<evidence type="ECO:0000313" key="4">
    <source>
        <dbReference type="EMBL" id="MTD59448.1"/>
    </source>
</evidence>
<dbReference type="GO" id="GO:0033539">
    <property type="term" value="P:fatty acid beta-oxidation using acyl-CoA dehydrogenase"/>
    <property type="evidence" value="ECO:0007669"/>
    <property type="project" value="TreeGrafter"/>
</dbReference>
<keyword evidence="2" id="KW-0175">Coiled coil</keyword>
<evidence type="ECO:0000313" key="5">
    <source>
        <dbReference type="Proteomes" id="UP000440096"/>
    </source>
</evidence>
<evidence type="ECO:0000256" key="1">
    <source>
        <dbReference type="ARBA" id="ARBA00023002"/>
    </source>
</evidence>
<dbReference type="SUPFAM" id="SSF47203">
    <property type="entry name" value="Acyl-CoA dehydrogenase C-terminal domain-like"/>
    <property type="match status" value="1"/>
</dbReference>
<dbReference type="EMBL" id="WMBA01000104">
    <property type="protein sequence ID" value="MTD59448.1"/>
    <property type="molecule type" value="Genomic_DNA"/>
</dbReference>
<reference evidence="4 5" key="1">
    <citation type="submission" date="2019-11" db="EMBL/GenBank/DDBJ databases">
        <title>Draft genome of Amycolatopsis RM579.</title>
        <authorList>
            <person name="Duangmal K."/>
            <person name="Mingma R."/>
        </authorList>
    </citation>
    <scope>NUCLEOTIDE SEQUENCE [LARGE SCALE GENOMIC DNA]</scope>
    <source>
        <strain evidence="4 5">RM579</strain>
    </source>
</reference>
<dbReference type="GO" id="GO:0005737">
    <property type="term" value="C:cytoplasm"/>
    <property type="evidence" value="ECO:0007669"/>
    <property type="project" value="TreeGrafter"/>
</dbReference>
<dbReference type="Gene3D" id="1.20.140.10">
    <property type="entry name" value="Butyryl-CoA Dehydrogenase, subunit A, domain 3"/>
    <property type="match status" value="1"/>
</dbReference>
<protein>
    <recommendedName>
        <fullName evidence="3">Acyl-CoA dehydrogenase C-terminal domain-containing protein</fullName>
    </recommendedName>
</protein>
<dbReference type="GO" id="GO:0003995">
    <property type="term" value="F:acyl-CoA dehydrogenase activity"/>
    <property type="evidence" value="ECO:0007669"/>
    <property type="project" value="TreeGrafter"/>
</dbReference>
<evidence type="ECO:0000259" key="3">
    <source>
        <dbReference type="Pfam" id="PF08028"/>
    </source>
</evidence>
<dbReference type="InterPro" id="IPR009100">
    <property type="entry name" value="AcylCoA_DH/oxidase_NM_dom_sf"/>
</dbReference>
<dbReference type="InterPro" id="IPR013107">
    <property type="entry name" value="Acyl-CoA_DH_C"/>
</dbReference>
<dbReference type="SUPFAM" id="SSF56645">
    <property type="entry name" value="Acyl-CoA dehydrogenase NM domain-like"/>
    <property type="match status" value="1"/>
</dbReference>
<dbReference type="PANTHER" id="PTHR48083">
    <property type="entry name" value="MEDIUM-CHAIN SPECIFIC ACYL-COA DEHYDROGENASE, MITOCHONDRIAL-RELATED"/>
    <property type="match status" value="1"/>
</dbReference>
<keyword evidence="1" id="KW-0560">Oxidoreductase</keyword>
<dbReference type="OrthoDB" id="3402961at2"/>
<dbReference type="InterPro" id="IPR050741">
    <property type="entry name" value="Acyl-CoA_dehydrogenase"/>
</dbReference>
<evidence type="ECO:0000256" key="2">
    <source>
        <dbReference type="SAM" id="Coils"/>
    </source>
</evidence>
<gene>
    <name evidence="4" type="ORF">GKO32_36515</name>
</gene>
<dbReference type="Pfam" id="PF08028">
    <property type="entry name" value="Acyl-CoA_dh_2"/>
    <property type="match status" value="1"/>
</dbReference>
<name>A0A6N7ZCI9_9PSEU</name>
<dbReference type="InterPro" id="IPR037069">
    <property type="entry name" value="AcylCoA_DH/ox_N_sf"/>
</dbReference>
<dbReference type="PIRSF" id="PIRSF016578">
    <property type="entry name" value="HsaA"/>
    <property type="match status" value="1"/>
</dbReference>
<dbReference type="RefSeq" id="WP_154761482.1">
    <property type="nucleotide sequence ID" value="NZ_WMBA01000104.1"/>
</dbReference>
<feature type="coiled-coil region" evidence="2">
    <location>
        <begin position="282"/>
        <end position="309"/>
    </location>
</feature>
<dbReference type="Gene3D" id="2.40.110.10">
    <property type="entry name" value="Butyryl-CoA Dehydrogenase, subunit A, domain 2"/>
    <property type="match status" value="1"/>
</dbReference>
<dbReference type="GO" id="GO:0050660">
    <property type="term" value="F:flavin adenine dinucleotide binding"/>
    <property type="evidence" value="ECO:0007669"/>
    <property type="project" value="InterPro"/>
</dbReference>
<feature type="domain" description="Acyl-CoA dehydrogenase C-terminal" evidence="3">
    <location>
        <begin position="240"/>
        <end position="367"/>
    </location>
</feature>
<dbReference type="PANTHER" id="PTHR48083:SF19">
    <property type="entry name" value="FLAVIN-DEPENDENT MONOOXYGENASE, OXYGENASE SUBUNIT HSAA"/>
    <property type="match status" value="1"/>
</dbReference>
<comment type="caution">
    <text evidence="4">The sequence shown here is derived from an EMBL/GenBank/DDBJ whole genome shotgun (WGS) entry which is preliminary data.</text>
</comment>
<proteinExistence type="predicted"/>
<dbReference type="InterPro" id="IPR046373">
    <property type="entry name" value="Acyl-CoA_Oxase/DH_mid-dom_sf"/>
</dbReference>
<dbReference type="InterPro" id="IPR036250">
    <property type="entry name" value="AcylCo_DH-like_C"/>
</dbReference>